<accession>A0A6G1GQW7</accession>
<dbReference type="AlphaFoldDB" id="A0A6G1GQW7"/>
<evidence type="ECO:0000313" key="1">
    <source>
        <dbReference type="EMBL" id="KAF1983204.1"/>
    </source>
</evidence>
<protein>
    <submittedName>
        <fullName evidence="1">Uncharacterized protein</fullName>
    </submittedName>
</protein>
<dbReference type="Proteomes" id="UP000800041">
    <property type="component" value="Unassembled WGS sequence"/>
</dbReference>
<name>A0A6G1GQW7_9PEZI</name>
<gene>
    <name evidence="1" type="ORF">K402DRAFT_179846</name>
</gene>
<proteinExistence type="predicted"/>
<evidence type="ECO:0000313" key="2">
    <source>
        <dbReference type="Proteomes" id="UP000800041"/>
    </source>
</evidence>
<sequence>MLHWHEPHSIGMSHIHTALAHVYGIGDTHATLNICGVKYAAALDAYMQRAILSHAKTIASIASITSFGASFHGIAPFATSQRNMFLTMTIFRHGKIGYQSAQV</sequence>
<reference evidence="1" key="1">
    <citation type="journal article" date="2020" name="Stud. Mycol.">
        <title>101 Dothideomycetes genomes: a test case for predicting lifestyles and emergence of pathogens.</title>
        <authorList>
            <person name="Haridas S."/>
            <person name="Albert R."/>
            <person name="Binder M."/>
            <person name="Bloem J."/>
            <person name="Labutti K."/>
            <person name="Salamov A."/>
            <person name="Andreopoulos B."/>
            <person name="Baker S."/>
            <person name="Barry K."/>
            <person name="Bills G."/>
            <person name="Bluhm B."/>
            <person name="Cannon C."/>
            <person name="Castanera R."/>
            <person name="Culley D."/>
            <person name="Daum C."/>
            <person name="Ezra D."/>
            <person name="Gonzalez J."/>
            <person name="Henrissat B."/>
            <person name="Kuo A."/>
            <person name="Liang C."/>
            <person name="Lipzen A."/>
            <person name="Lutzoni F."/>
            <person name="Magnuson J."/>
            <person name="Mondo S."/>
            <person name="Nolan M."/>
            <person name="Ohm R."/>
            <person name="Pangilinan J."/>
            <person name="Park H.-J."/>
            <person name="Ramirez L."/>
            <person name="Alfaro M."/>
            <person name="Sun H."/>
            <person name="Tritt A."/>
            <person name="Yoshinaga Y."/>
            <person name="Zwiers L.-H."/>
            <person name="Turgeon B."/>
            <person name="Goodwin S."/>
            <person name="Spatafora J."/>
            <person name="Crous P."/>
            <person name="Grigoriev I."/>
        </authorList>
    </citation>
    <scope>NUCLEOTIDE SEQUENCE</scope>
    <source>
        <strain evidence="1">CBS 113979</strain>
    </source>
</reference>
<organism evidence="1 2">
    <name type="scientific">Aulographum hederae CBS 113979</name>
    <dbReference type="NCBI Taxonomy" id="1176131"/>
    <lineage>
        <taxon>Eukaryota</taxon>
        <taxon>Fungi</taxon>
        <taxon>Dikarya</taxon>
        <taxon>Ascomycota</taxon>
        <taxon>Pezizomycotina</taxon>
        <taxon>Dothideomycetes</taxon>
        <taxon>Pleosporomycetidae</taxon>
        <taxon>Aulographales</taxon>
        <taxon>Aulographaceae</taxon>
    </lineage>
</organism>
<dbReference type="EMBL" id="ML977177">
    <property type="protein sequence ID" value="KAF1983204.1"/>
    <property type="molecule type" value="Genomic_DNA"/>
</dbReference>
<keyword evidence="2" id="KW-1185">Reference proteome</keyword>